<dbReference type="AlphaFoldDB" id="A0A0G1RHU2"/>
<dbReference type="EMBL" id="LCNM01000005">
    <property type="protein sequence ID" value="KKU56617.1"/>
    <property type="molecule type" value="Genomic_DNA"/>
</dbReference>
<evidence type="ECO:0008006" key="3">
    <source>
        <dbReference type="Google" id="ProtNLM"/>
    </source>
</evidence>
<name>A0A0G1RHU2_9BACT</name>
<comment type="caution">
    <text evidence="1">The sequence shown here is derived from an EMBL/GenBank/DDBJ whole genome shotgun (WGS) entry which is preliminary data.</text>
</comment>
<dbReference type="InterPro" id="IPR029044">
    <property type="entry name" value="Nucleotide-diphossugar_trans"/>
</dbReference>
<sequence>MRGQCSEVKFLSGVDTAVLTGKVEINVLIPAHNSERRVGGVIANLGRQWLPGEVLLRVMVCANACGDNTAVEAQRALNRIKKPGKVETELIETSEAGQPQALNTMVARVPTGGRKQVVIELQDDSFPGMGALAVLAAAACLHPELGAIGVVPRAIPTYRSKNAGWGEKVAFVISKLDYYSREVLIDRLCAFDPEVMGEFPDLASVDLFMVQEAMKLAGGYGIIDPCEAVVFNRVPETLLDLVRQRLMYLGITKQMIRAYPDYRELVGQVRGPRVKRVFKDFLFSDCPEGLDFGMGDRIGALVVMVGTRIMAGFYDKLFPYRSSKRGRINSAI</sequence>
<evidence type="ECO:0000313" key="2">
    <source>
        <dbReference type="Proteomes" id="UP000034607"/>
    </source>
</evidence>
<organism evidence="1 2">
    <name type="scientific">Candidatus Amesbacteria bacterium GW2011_GWA2_47_11</name>
    <dbReference type="NCBI Taxonomy" id="1618357"/>
    <lineage>
        <taxon>Bacteria</taxon>
        <taxon>Candidatus Amesiibacteriota</taxon>
    </lineage>
</organism>
<dbReference type="SUPFAM" id="SSF53448">
    <property type="entry name" value="Nucleotide-diphospho-sugar transferases"/>
    <property type="match status" value="1"/>
</dbReference>
<accession>A0A0G1RHU2</accession>
<protein>
    <recommendedName>
        <fullName evidence="3">Glycosyl transferase family 2</fullName>
    </recommendedName>
</protein>
<proteinExistence type="predicted"/>
<reference evidence="1 2" key="1">
    <citation type="journal article" date="2015" name="Nature">
        <title>rRNA introns, odd ribosomes, and small enigmatic genomes across a large radiation of phyla.</title>
        <authorList>
            <person name="Brown C.T."/>
            <person name="Hug L.A."/>
            <person name="Thomas B.C."/>
            <person name="Sharon I."/>
            <person name="Castelle C.J."/>
            <person name="Singh A."/>
            <person name="Wilkins M.J."/>
            <person name="Williams K.H."/>
            <person name="Banfield J.F."/>
        </authorList>
    </citation>
    <scope>NUCLEOTIDE SEQUENCE [LARGE SCALE GENOMIC DNA]</scope>
</reference>
<gene>
    <name evidence="1" type="ORF">UX78_C0005G0033</name>
</gene>
<evidence type="ECO:0000313" key="1">
    <source>
        <dbReference type="EMBL" id="KKU56617.1"/>
    </source>
</evidence>
<dbReference type="Proteomes" id="UP000034607">
    <property type="component" value="Unassembled WGS sequence"/>
</dbReference>
<dbReference type="Gene3D" id="3.90.550.10">
    <property type="entry name" value="Spore Coat Polysaccharide Biosynthesis Protein SpsA, Chain A"/>
    <property type="match status" value="1"/>
</dbReference>